<dbReference type="InterPro" id="IPR016181">
    <property type="entry name" value="Acyl_CoA_acyltransferase"/>
</dbReference>
<keyword evidence="1 4" id="KW-0808">Transferase</keyword>
<keyword evidence="2" id="KW-0012">Acyltransferase</keyword>
<dbReference type="InterPro" id="IPR000182">
    <property type="entry name" value="GNAT_dom"/>
</dbReference>
<dbReference type="GO" id="GO:0031415">
    <property type="term" value="C:NatA complex"/>
    <property type="evidence" value="ECO:0007669"/>
    <property type="project" value="TreeGrafter"/>
</dbReference>
<dbReference type="Proteomes" id="UP000419017">
    <property type="component" value="Unassembled WGS sequence"/>
</dbReference>
<dbReference type="SUPFAM" id="SSF55729">
    <property type="entry name" value="Acyl-CoA N-acyltransferases (Nat)"/>
    <property type="match status" value="1"/>
</dbReference>
<evidence type="ECO:0000259" key="3">
    <source>
        <dbReference type="PROSITE" id="PS51186"/>
    </source>
</evidence>
<dbReference type="CDD" id="cd04301">
    <property type="entry name" value="NAT_SF"/>
    <property type="match status" value="1"/>
</dbReference>
<dbReference type="EMBL" id="CABWIB010000001">
    <property type="protein sequence ID" value="VWL85167.1"/>
    <property type="molecule type" value="Genomic_DNA"/>
</dbReference>
<evidence type="ECO:0000313" key="4">
    <source>
        <dbReference type="EMBL" id="VWL85167.1"/>
    </source>
</evidence>
<evidence type="ECO:0000256" key="1">
    <source>
        <dbReference type="ARBA" id="ARBA00022679"/>
    </source>
</evidence>
<gene>
    <name evidence="4" type="ORF">OMES3154_00451</name>
</gene>
<proteinExistence type="predicted"/>
<dbReference type="Gene3D" id="3.40.630.30">
    <property type="match status" value="1"/>
</dbReference>
<evidence type="ECO:0000313" key="5">
    <source>
        <dbReference type="Proteomes" id="UP000419017"/>
    </source>
</evidence>
<organism evidence="4 5">
    <name type="scientific">Oceanivirga miroungae</name>
    <dbReference type="NCBI Taxonomy" id="1130046"/>
    <lineage>
        <taxon>Bacteria</taxon>
        <taxon>Fusobacteriati</taxon>
        <taxon>Fusobacteriota</taxon>
        <taxon>Fusobacteriia</taxon>
        <taxon>Fusobacteriales</taxon>
        <taxon>Leptotrichiaceae</taxon>
        <taxon>Oceanivirga</taxon>
    </lineage>
</organism>
<feature type="domain" description="N-acetyltransferase" evidence="3">
    <location>
        <begin position="1"/>
        <end position="120"/>
    </location>
</feature>
<accession>A0A6I8MA18</accession>
<reference evidence="4 5" key="1">
    <citation type="submission" date="2019-10" db="EMBL/GenBank/DDBJ databases">
        <authorList>
            <person name="Blom J."/>
        </authorList>
    </citation>
    <scope>NUCLEOTIDE SEQUENCE [LARGE SCALE GENOMIC DNA]</scope>
    <source>
        <strain evidence="4 5">ES3154-GLU</strain>
    </source>
</reference>
<dbReference type="InterPro" id="IPR051556">
    <property type="entry name" value="N-term/lysine_N-AcTrnsfr"/>
</dbReference>
<protein>
    <submittedName>
        <fullName evidence="4">N-acetyltransferase GCN5</fullName>
    </submittedName>
</protein>
<dbReference type="PANTHER" id="PTHR42919:SF8">
    <property type="entry name" value="N-ALPHA-ACETYLTRANSFERASE 50"/>
    <property type="match status" value="1"/>
</dbReference>
<name>A0A6I8MA18_9FUSO</name>
<sequence length="120" mass="14099">MTSNEKIVKLHNEIFNDNKDLSYLDGLNIKNITIYSDVAYIIVIDSIDVYEIFEIGVLKEYRRKNIASKLIDSLDLDKDIFLEVREDNIAAIKLYEKKGFKKVSIRKNYYKDKNAIIMSR</sequence>
<dbReference type="GO" id="GO:0016747">
    <property type="term" value="F:acyltransferase activity, transferring groups other than amino-acyl groups"/>
    <property type="evidence" value="ECO:0007669"/>
    <property type="project" value="InterPro"/>
</dbReference>
<dbReference type="AlphaFoldDB" id="A0A6I8MA18"/>
<keyword evidence="5" id="KW-1185">Reference proteome</keyword>
<dbReference type="GO" id="GO:0007064">
    <property type="term" value="P:mitotic sister chromatid cohesion"/>
    <property type="evidence" value="ECO:0007669"/>
    <property type="project" value="TreeGrafter"/>
</dbReference>
<dbReference type="RefSeq" id="WP_156683186.1">
    <property type="nucleotide sequence ID" value="NZ_CABWIB010000001.1"/>
</dbReference>
<evidence type="ECO:0000256" key="2">
    <source>
        <dbReference type="ARBA" id="ARBA00023315"/>
    </source>
</evidence>
<dbReference type="PANTHER" id="PTHR42919">
    <property type="entry name" value="N-ALPHA-ACETYLTRANSFERASE"/>
    <property type="match status" value="1"/>
</dbReference>
<dbReference type="PROSITE" id="PS51186">
    <property type="entry name" value="GNAT"/>
    <property type="match status" value="1"/>
</dbReference>
<dbReference type="Pfam" id="PF13508">
    <property type="entry name" value="Acetyltransf_7"/>
    <property type="match status" value="1"/>
</dbReference>